<dbReference type="PANTHER" id="PTHR43280">
    <property type="entry name" value="ARAC-FAMILY TRANSCRIPTIONAL REGULATOR"/>
    <property type="match status" value="1"/>
</dbReference>
<dbReference type="EMBL" id="JBHSGN010000067">
    <property type="protein sequence ID" value="MFC4674095.1"/>
    <property type="molecule type" value="Genomic_DNA"/>
</dbReference>
<dbReference type="PROSITE" id="PS00041">
    <property type="entry name" value="HTH_ARAC_FAMILY_1"/>
    <property type="match status" value="1"/>
</dbReference>
<evidence type="ECO:0000256" key="2">
    <source>
        <dbReference type="ARBA" id="ARBA00023125"/>
    </source>
</evidence>
<dbReference type="InterPro" id="IPR018062">
    <property type="entry name" value="HTH_AraC-typ_CS"/>
</dbReference>
<keyword evidence="2" id="KW-0238">DNA-binding</keyword>
<dbReference type="InterPro" id="IPR018060">
    <property type="entry name" value="HTH_AraC"/>
</dbReference>
<dbReference type="SUPFAM" id="SSF51215">
    <property type="entry name" value="Regulatory protein AraC"/>
    <property type="match status" value="1"/>
</dbReference>
<keyword evidence="3" id="KW-0804">Transcription</keyword>
<dbReference type="PROSITE" id="PS01124">
    <property type="entry name" value="HTH_ARAC_FAMILY_2"/>
    <property type="match status" value="1"/>
</dbReference>
<evidence type="ECO:0000313" key="6">
    <source>
        <dbReference type="Proteomes" id="UP001596023"/>
    </source>
</evidence>
<dbReference type="InterPro" id="IPR037923">
    <property type="entry name" value="HTH-like"/>
</dbReference>
<accession>A0ABV9KV56</accession>
<dbReference type="CDD" id="cd06986">
    <property type="entry name" value="cupin_MmsR-like_N"/>
    <property type="match status" value="1"/>
</dbReference>
<dbReference type="Pfam" id="PF12833">
    <property type="entry name" value="HTH_18"/>
    <property type="match status" value="1"/>
</dbReference>
<reference evidence="6" key="1">
    <citation type="journal article" date="2019" name="Int. J. Syst. Evol. Microbiol.">
        <title>The Global Catalogue of Microorganisms (GCM) 10K type strain sequencing project: providing services to taxonomists for standard genome sequencing and annotation.</title>
        <authorList>
            <consortium name="The Broad Institute Genomics Platform"/>
            <consortium name="The Broad Institute Genome Sequencing Center for Infectious Disease"/>
            <person name="Wu L."/>
            <person name="Ma J."/>
        </authorList>
    </citation>
    <scope>NUCLEOTIDE SEQUENCE [LARGE SCALE GENOMIC DNA]</scope>
    <source>
        <strain evidence="6">CCUG 66188</strain>
    </source>
</reference>
<dbReference type="Gene3D" id="1.10.10.60">
    <property type="entry name" value="Homeodomain-like"/>
    <property type="match status" value="2"/>
</dbReference>
<sequence>MENIIILAGQNQRYLIGTIMENIEIAEGFKGEKAIVTPYNIREYQESNEITRQLYVTHIGYYPDAKYHFRQRMEGTNENILIYCEKGKGWIECKDEKYILSGNQAFIIPAGESHSYGADSHNPWSIYWIHFNGKNVHMFSSIIGKHLIIKESDNSRYNDRITLFEDMYQNLEMGYNPENLEYISFCLMHFLASLKYLTQFREIKNVKVDDVIQQCIHYMKDNLENKITLKDIADAVGYSSSHFTTLFSQRTSFSPMVYYNQLKIQRACSFLQFSDLKIKEIAFRLGYYDPFHFSNSFIKEMEITPKEYRRKYQENKRDNIKDI</sequence>
<evidence type="ECO:0000259" key="4">
    <source>
        <dbReference type="PROSITE" id="PS01124"/>
    </source>
</evidence>
<dbReference type="Gene3D" id="2.60.120.280">
    <property type="entry name" value="Regulatory protein AraC"/>
    <property type="match status" value="1"/>
</dbReference>
<keyword evidence="1" id="KW-0805">Transcription regulation</keyword>
<dbReference type="Pfam" id="PF02311">
    <property type="entry name" value="AraC_binding"/>
    <property type="match status" value="1"/>
</dbReference>
<gene>
    <name evidence="5" type="ORF">ACFO6W_10340</name>
</gene>
<dbReference type="Proteomes" id="UP001596023">
    <property type="component" value="Unassembled WGS sequence"/>
</dbReference>
<organism evidence="5 6">
    <name type="scientific">Dysgonomonas termitidis</name>
    <dbReference type="NCBI Taxonomy" id="1516126"/>
    <lineage>
        <taxon>Bacteria</taxon>
        <taxon>Pseudomonadati</taxon>
        <taxon>Bacteroidota</taxon>
        <taxon>Bacteroidia</taxon>
        <taxon>Bacteroidales</taxon>
        <taxon>Dysgonomonadaceae</taxon>
        <taxon>Dysgonomonas</taxon>
    </lineage>
</organism>
<evidence type="ECO:0000256" key="3">
    <source>
        <dbReference type="ARBA" id="ARBA00023163"/>
    </source>
</evidence>
<proteinExistence type="predicted"/>
<dbReference type="SUPFAM" id="SSF46689">
    <property type="entry name" value="Homeodomain-like"/>
    <property type="match status" value="2"/>
</dbReference>
<evidence type="ECO:0000313" key="5">
    <source>
        <dbReference type="EMBL" id="MFC4674095.1"/>
    </source>
</evidence>
<evidence type="ECO:0000256" key="1">
    <source>
        <dbReference type="ARBA" id="ARBA00023015"/>
    </source>
</evidence>
<dbReference type="PANTHER" id="PTHR43280:SF30">
    <property type="entry name" value="MMSAB OPERON REGULATORY PROTEIN"/>
    <property type="match status" value="1"/>
</dbReference>
<feature type="domain" description="HTH araC/xylS-type" evidence="4">
    <location>
        <begin position="213"/>
        <end position="311"/>
    </location>
</feature>
<dbReference type="InterPro" id="IPR003313">
    <property type="entry name" value="AraC-bd"/>
</dbReference>
<protein>
    <submittedName>
        <fullName evidence="5">AraC family transcriptional regulator</fullName>
    </submittedName>
</protein>
<keyword evidence="6" id="KW-1185">Reference proteome</keyword>
<dbReference type="SMART" id="SM00342">
    <property type="entry name" value="HTH_ARAC"/>
    <property type="match status" value="1"/>
</dbReference>
<name>A0ABV9KV56_9BACT</name>
<dbReference type="InterPro" id="IPR009057">
    <property type="entry name" value="Homeodomain-like_sf"/>
</dbReference>
<comment type="caution">
    <text evidence="5">The sequence shown here is derived from an EMBL/GenBank/DDBJ whole genome shotgun (WGS) entry which is preliminary data.</text>
</comment>